<feature type="transmembrane region" description="Helical" evidence="1">
    <location>
        <begin position="45"/>
        <end position="72"/>
    </location>
</feature>
<keyword evidence="1" id="KW-0812">Transmembrane</keyword>
<comment type="caution">
    <text evidence="2">The sequence shown here is derived from an EMBL/GenBank/DDBJ whole genome shotgun (WGS) entry which is preliminary data.</text>
</comment>
<accession>A0A7Z0UXR1</accession>
<dbReference type="RefSeq" id="WP_064619074.1">
    <property type="nucleotide sequence ID" value="NZ_LXHE01000014.1"/>
</dbReference>
<protein>
    <submittedName>
        <fullName evidence="2">Uncharacterized protein</fullName>
    </submittedName>
</protein>
<evidence type="ECO:0000313" key="2">
    <source>
        <dbReference type="EMBL" id="OAV00232.1"/>
    </source>
</evidence>
<dbReference type="EMBL" id="LXHE01000014">
    <property type="protein sequence ID" value="OAV00232.1"/>
    <property type="molecule type" value="Genomic_DNA"/>
</dbReference>
<name>A0A7Z0UXR1_MORCA</name>
<keyword evidence="1" id="KW-1133">Transmembrane helix</keyword>
<evidence type="ECO:0000313" key="3">
    <source>
        <dbReference type="Proteomes" id="UP000078446"/>
    </source>
</evidence>
<gene>
    <name evidence="2" type="ORF">AO382_1382</name>
</gene>
<dbReference type="Proteomes" id="UP000078446">
    <property type="component" value="Unassembled WGS sequence"/>
</dbReference>
<organism evidence="2 3">
    <name type="scientific">Moraxella catarrhalis</name>
    <name type="common">Branhamella catarrhalis</name>
    <dbReference type="NCBI Taxonomy" id="480"/>
    <lineage>
        <taxon>Bacteria</taxon>
        <taxon>Pseudomonadati</taxon>
        <taxon>Pseudomonadota</taxon>
        <taxon>Gammaproteobacteria</taxon>
        <taxon>Moraxellales</taxon>
        <taxon>Moraxellaceae</taxon>
        <taxon>Moraxella</taxon>
    </lineage>
</organism>
<proteinExistence type="predicted"/>
<evidence type="ECO:0000256" key="1">
    <source>
        <dbReference type="SAM" id="Phobius"/>
    </source>
</evidence>
<keyword evidence="1" id="KW-0472">Membrane</keyword>
<sequence>MGLDINEMRRQHDALMKSFDELDRLQKSNAERAVRLSTPSPRRSLGLFGSLVVMACTIFMMLALIVLAAAIFL</sequence>
<reference evidence="2 3" key="1">
    <citation type="journal article" date="2016" name="Genome Biol. Evol.">
        <title>Comparative Genomic Analyses of the Moraxella catarrhalis Serosensitive and Seroresistant Lineages Demonstrate Their Independent Evolution.</title>
        <authorList>
            <person name="Earl J.P."/>
            <person name="de Vries S.P."/>
            <person name="Ahmed A."/>
            <person name="Powell E."/>
            <person name="Schultz M.P."/>
            <person name="Hermans P.W."/>
            <person name="Hill D.J."/>
            <person name="Zhou Z."/>
            <person name="Constantinidou C.I."/>
            <person name="Hu F.Z."/>
            <person name="Bootsma H.J."/>
            <person name="Ehrlich G.D."/>
        </authorList>
    </citation>
    <scope>NUCLEOTIDE SEQUENCE [LARGE SCALE GENOMIC DNA]</scope>
    <source>
        <strain evidence="2 3">Z7574</strain>
    </source>
</reference>
<dbReference type="AlphaFoldDB" id="A0A7Z0UXR1"/>